<dbReference type="PROSITE" id="PS51125">
    <property type="entry name" value="NHL"/>
    <property type="match status" value="5"/>
</dbReference>
<feature type="repeat" description="NHL" evidence="3">
    <location>
        <begin position="558"/>
        <end position="600"/>
    </location>
</feature>
<dbReference type="SMART" id="SM00502">
    <property type="entry name" value="BBC"/>
    <property type="match status" value="1"/>
</dbReference>
<dbReference type="CDD" id="cd19796">
    <property type="entry name" value="Bbox2_TRIM71_C-VII"/>
    <property type="match status" value="1"/>
</dbReference>
<dbReference type="SMART" id="SM00336">
    <property type="entry name" value="BBOX"/>
    <property type="match status" value="2"/>
</dbReference>
<dbReference type="InterPro" id="IPR013087">
    <property type="entry name" value="Znf_C2H2_type"/>
</dbReference>
<dbReference type="Proteomes" id="UP000694865">
    <property type="component" value="Unplaced"/>
</dbReference>
<dbReference type="PANTHER" id="PTHR25462:SF303">
    <property type="entry name" value="E3 UBIQUITIN-PROTEIN LIGASE TRIM71"/>
    <property type="match status" value="1"/>
</dbReference>
<dbReference type="Pfam" id="PF17170">
    <property type="entry name" value="DUF5128"/>
    <property type="match status" value="1"/>
</dbReference>
<evidence type="ECO:0000256" key="4">
    <source>
        <dbReference type="SAM" id="Coils"/>
    </source>
</evidence>
<dbReference type="InterPro" id="IPR001258">
    <property type="entry name" value="NHL_repeat"/>
</dbReference>
<dbReference type="Pfam" id="PF12126">
    <property type="entry name" value="PML_CC"/>
    <property type="match status" value="1"/>
</dbReference>
<dbReference type="Gene3D" id="4.10.830.40">
    <property type="match status" value="1"/>
</dbReference>
<dbReference type="PROSITE" id="PS50119">
    <property type="entry name" value="ZF_BBOX"/>
    <property type="match status" value="2"/>
</dbReference>
<dbReference type="RefSeq" id="XP_002730807.2">
    <property type="nucleotide sequence ID" value="XM_002730761.2"/>
</dbReference>
<keyword evidence="1" id="KW-0677">Repeat</keyword>
<dbReference type="InterPro" id="IPR021978">
    <property type="entry name" value="PML-like_CC"/>
</dbReference>
<dbReference type="InterPro" id="IPR003649">
    <property type="entry name" value="Bbox_C"/>
</dbReference>
<keyword evidence="2" id="KW-0862">Zinc</keyword>
<dbReference type="InterPro" id="IPR000315">
    <property type="entry name" value="Znf_B-box"/>
</dbReference>
<reference evidence="7" key="1">
    <citation type="submission" date="2025-08" db="UniProtKB">
        <authorList>
            <consortium name="RefSeq"/>
        </authorList>
    </citation>
    <scope>IDENTIFICATION</scope>
    <source>
        <tissue evidence="7">Testes</tissue>
    </source>
</reference>
<dbReference type="PROSITE" id="PS00028">
    <property type="entry name" value="ZINC_FINGER_C2H2_1"/>
    <property type="match status" value="1"/>
</dbReference>
<feature type="domain" description="B box-type" evidence="5">
    <location>
        <begin position="119"/>
        <end position="167"/>
    </location>
</feature>
<dbReference type="InterPro" id="IPR011042">
    <property type="entry name" value="6-blade_b-propeller_TolB-like"/>
</dbReference>
<feature type="coiled-coil region" evidence="4">
    <location>
        <begin position="341"/>
        <end position="368"/>
    </location>
</feature>
<dbReference type="SUPFAM" id="SSF57845">
    <property type="entry name" value="B-box zinc-binding domain"/>
    <property type="match status" value="1"/>
</dbReference>
<evidence type="ECO:0000256" key="1">
    <source>
        <dbReference type="ARBA" id="ARBA00022737"/>
    </source>
</evidence>
<evidence type="ECO:0000259" key="5">
    <source>
        <dbReference type="PROSITE" id="PS50119"/>
    </source>
</evidence>
<feature type="domain" description="B box-type" evidence="5">
    <location>
        <begin position="55"/>
        <end position="106"/>
    </location>
</feature>
<feature type="repeat" description="NHL" evidence="3">
    <location>
        <begin position="465"/>
        <end position="508"/>
    </location>
</feature>
<accession>A0ABM0GIV0</accession>
<evidence type="ECO:0000256" key="2">
    <source>
        <dbReference type="PROSITE-ProRule" id="PRU00024"/>
    </source>
</evidence>
<feature type="repeat" description="NHL" evidence="3">
    <location>
        <begin position="379"/>
        <end position="415"/>
    </location>
</feature>
<dbReference type="SUPFAM" id="SSF101898">
    <property type="entry name" value="NHL repeat"/>
    <property type="match status" value="1"/>
</dbReference>
<gene>
    <name evidence="7" type="primary">LOC100376608</name>
</gene>
<organism evidence="6 7">
    <name type="scientific">Saccoglossus kowalevskii</name>
    <name type="common">Acorn worm</name>
    <dbReference type="NCBI Taxonomy" id="10224"/>
    <lineage>
        <taxon>Eukaryota</taxon>
        <taxon>Metazoa</taxon>
        <taxon>Hemichordata</taxon>
        <taxon>Enteropneusta</taxon>
        <taxon>Harrimaniidae</taxon>
        <taxon>Saccoglossus</taxon>
    </lineage>
</organism>
<evidence type="ECO:0000313" key="6">
    <source>
        <dbReference type="Proteomes" id="UP000694865"/>
    </source>
</evidence>
<sequence length="645" mass="72816">MCLMRVVPKGSQTIPCPMCRCETLLPENGVAGLKDNFFILNLSDAFTSRKEDNQNRKAFCTVCPGSGPAEATSRCLECVDFLCDGCASTHDHRIARFTRRHRVISLTDNGQTAASKNVRTEAPCSKHDTETLRFFCETCEVPICRDCILIEHKDHTHTYLKDEVTKYKNLIENLMRDVKVKVSSFQDAVDDVEEVEANLIANKGQTEYIIQKTVESVVEALKKQEKELVVKLERICMSRLKQLAAHKDSLKSSLENLTDGFDFTEKALEHGSDLEILSIKDQVVDRLQGISKISPQKDLTLERLSQLYFIPNDALTDPVSYALGEIKYENRENGTTSDSQLTIQEMTKEQQELEKKQIERKAAEMRKTKLMYELNDSTHEGGEFDWPSGVASTEDGEYVVITDRDNDRIQIYNRDGKFECKFGSRGKRNGQFELPLDVAISEEDEPCVYITDEYNHRVQKFTLYGRYMFHFGDNGTLKQPYGIAVDNKKGRIVVTDIGWHRVTIHDLDGKLIHKFGSRGDESCKFNEPRYVAMDDNRIIISDHCNHCVKIFDTSGKYIHTIGSCGTGRGQFIGPTGVCIDNRGNIIVADCADRVQLFSPEGEFIRLIVSEVDGISGPLGMAITQDGLLVVTNLGTHKVNTFKYSN</sequence>
<keyword evidence="6" id="KW-1185">Reference proteome</keyword>
<proteinExistence type="predicted"/>
<dbReference type="Pfam" id="PF00643">
    <property type="entry name" value="zf-B_box"/>
    <property type="match status" value="1"/>
</dbReference>
<dbReference type="GeneID" id="100376608"/>
<dbReference type="InterPro" id="IPR047153">
    <property type="entry name" value="TRIM45/56/19-like"/>
</dbReference>
<evidence type="ECO:0000313" key="7">
    <source>
        <dbReference type="RefSeq" id="XP_002730807.2"/>
    </source>
</evidence>
<keyword evidence="2" id="KW-0479">Metal-binding</keyword>
<dbReference type="CDD" id="cd19810">
    <property type="entry name" value="Bbox1_TRIM56_C-V"/>
    <property type="match status" value="1"/>
</dbReference>
<dbReference type="CDD" id="cd14954">
    <property type="entry name" value="NHL_TRIM71_like"/>
    <property type="match status" value="1"/>
</dbReference>
<keyword evidence="4" id="KW-0175">Coiled coil</keyword>
<name>A0ABM0GIV0_SACKO</name>
<dbReference type="Gene3D" id="3.30.160.60">
    <property type="entry name" value="Classic Zinc Finger"/>
    <property type="match status" value="1"/>
</dbReference>
<dbReference type="Gene3D" id="2.120.10.30">
    <property type="entry name" value="TolB, C-terminal domain"/>
    <property type="match status" value="2"/>
</dbReference>
<dbReference type="PANTHER" id="PTHR25462">
    <property type="entry name" value="BONUS, ISOFORM C-RELATED"/>
    <property type="match status" value="1"/>
</dbReference>
<feature type="repeat" description="NHL" evidence="3">
    <location>
        <begin position="419"/>
        <end position="464"/>
    </location>
</feature>
<protein>
    <submittedName>
        <fullName evidence="7">Tripartite motif-containing protein 2-like</fullName>
    </submittedName>
</protein>
<keyword evidence="2" id="KW-0863">Zinc-finger</keyword>
<feature type="repeat" description="NHL" evidence="3">
    <location>
        <begin position="512"/>
        <end position="554"/>
    </location>
</feature>
<evidence type="ECO:0000256" key="3">
    <source>
        <dbReference type="PROSITE-ProRule" id="PRU00504"/>
    </source>
</evidence>